<keyword evidence="8" id="KW-0408">Iron</keyword>
<dbReference type="Gene3D" id="2.60.120.650">
    <property type="entry name" value="Cupin"/>
    <property type="match status" value="1"/>
</dbReference>
<evidence type="ECO:0000259" key="13">
    <source>
        <dbReference type="PROSITE" id="PS51184"/>
    </source>
</evidence>
<dbReference type="AlphaFoldDB" id="W9R989"/>
<organism evidence="14 15">
    <name type="scientific">Morus notabilis</name>
    <dbReference type="NCBI Taxonomy" id="981085"/>
    <lineage>
        <taxon>Eukaryota</taxon>
        <taxon>Viridiplantae</taxon>
        <taxon>Streptophyta</taxon>
        <taxon>Embryophyta</taxon>
        <taxon>Tracheophyta</taxon>
        <taxon>Spermatophyta</taxon>
        <taxon>Magnoliopsida</taxon>
        <taxon>eudicotyledons</taxon>
        <taxon>Gunneridae</taxon>
        <taxon>Pentapetalae</taxon>
        <taxon>rosids</taxon>
        <taxon>fabids</taxon>
        <taxon>Rosales</taxon>
        <taxon>Moraceae</taxon>
        <taxon>Moreae</taxon>
        <taxon>Morus</taxon>
    </lineage>
</organism>
<dbReference type="InterPro" id="IPR045109">
    <property type="entry name" value="LSDs-like"/>
</dbReference>
<keyword evidence="5 11" id="KW-0863">Zinc-finger</keyword>
<dbReference type="GO" id="GO:0008270">
    <property type="term" value="F:zinc ion binding"/>
    <property type="evidence" value="ECO:0007669"/>
    <property type="project" value="UniProtKB-KW"/>
</dbReference>
<gene>
    <name evidence="14" type="ORF">L484_014165</name>
</gene>
<dbReference type="EMBL" id="KE344740">
    <property type="protein sequence ID" value="EXB77039.1"/>
    <property type="molecule type" value="Genomic_DNA"/>
</dbReference>
<evidence type="ECO:0000313" key="15">
    <source>
        <dbReference type="Proteomes" id="UP000030645"/>
    </source>
</evidence>
<keyword evidence="4" id="KW-0479">Metal-binding</keyword>
<dbReference type="GO" id="GO:0032259">
    <property type="term" value="P:methylation"/>
    <property type="evidence" value="ECO:0007669"/>
    <property type="project" value="UniProtKB-KW"/>
</dbReference>
<accession>W9R989</accession>
<evidence type="ECO:0000256" key="8">
    <source>
        <dbReference type="ARBA" id="ARBA00023004"/>
    </source>
</evidence>
<comment type="function">
    <text evidence="10">May function as histone H3 lysine demethylase and be involved in regulation of gene expression.</text>
</comment>
<evidence type="ECO:0000256" key="11">
    <source>
        <dbReference type="PROSITE-ProRule" id="PRU00175"/>
    </source>
</evidence>
<dbReference type="Proteomes" id="UP000030645">
    <property type="component" value="Unassembled WGS sequence"/>
</dbReference>
<feature type="domain" description="JmjC" evidence="13">
    <location>
        <begin position="593"/>
        <end position="833"/>
    </location>
</feature>
<dbReference type="GO" id="GO:0032454">
    <property type="term" value="F:histone H3K9 demethylase activity"/>
    <property type="evidence" value="ECO:0007669"/>
    <property type="project" value="InterPro"/>
</dbReference>
<dbReference type="PANTHER" id="PTHR12549:SF37">
    <property type="entry name" value="LYSINE-SPECIFIC DEMETHYLASE JMJ26"/>
    <property type="match status" value="1"/>
</dbReference>
<dbReference type="GO" id="GO:0000785">
    <property type="term" value="C:chromatin"/>
    <property type="evidence" value="ECO:0007669"/>
    <property type="project" value="TreeGrafter"/>
</dbReference>
<keyword evidence="15" id="KW-1185">Reference proteome</keyword>
<evidence type="ECO:0000256" key="2">
    <source>
        <dbReference type="ARBA" id="ARBA00004123"/>
    </source>
</evidence>
<dbReference type="GO" id="GO:0000118">
    <property type="term" value="C:histone deacetylase complex"/>
    <property type="evidence" value="ECO:0007669"/>
    <property type="project" value="TreeGrafter"/>
</dbReference>
<dbReference type="GO" id="GO:0003712">
    <property type="term" value="F:transcription coregulator activity"/>
    <property type="evidence" value="ECO:0007669"/>
    <property type="project" value="TreeGrafter"/>
</dbReference>
<dbReference type="InterPro" id="IPR003347">
    <property type="entry name" value="JmjC_dom"/>
</dbReference>
<keyword evidence="7" id="KW-0560">Oxidoreductase</keyword>
<evidence type="ECO:0000256" key="6">
    <source>
        <dbReference type="ARBA" id="ARBA00022833"/>
    </source>
</evidence>
<reference evidence="15" key="1">
    <citation type="submission" date="2013-01" db="EMBL/GenBank/DDBJ databases">
        <title>Draft Genome Sequence of a Mulberry Tree, Morus notabilis C.K. Schneid.</title>
        <authorList>
            <person name="He N."/>
            <person name="Zhao S."/>
        </authorList>
    </citation>
    <scope>NUCLEOTIDE SEQUENCE</scope>
</reference>
<dbReference type="GO" id="GO:0006357">
    <property type="term" value="P:regulation of transcription by RNA polymerase II"/>
    <property type="evidence" value="ECO:0007669"/>
    <property type="project" value="TreeGrafter"/>
</dbReference>
<dbReference type="SUPFAM" id="SSF51197">
    <property type="entry name" value="Clavaminate synthase-like"/>
    <property type="match status" value="1"/>
</dbReference>
<keyword evidence="14" id="KW-0489">Methyltransferase</keyword>
<dbReference type="PANTHER" id="PTHR12549">
    <property type="entry name" value="JMJC DOMAIN-CONTAINING HISTONE DEMETHYLATION PROTEIN"/>
    <property type="match status" value="1"/>
</dbReference>
<dbReference type="InterPro" id="IPR001841">
    <property type="entry name" value="Znf_RING"/>
</dbReference>
<dbReference type="PROSITE" id="PS51184">
    <property type="entry name" value="JMJC"/>
    <property type="match status" value="1"/>
</dbReference>
<dbReference type="PROSITE" id="PS50089">
    <property type="entry name" value="ZF_RING_2"/>
    <property type="match status" value="1"/>
</dbReference>
<dbReference type="GO" id="GO:0016491">
    <property type="term" value="F:oxidoreductase activity"/>
    <property type="evidence" value="ECO:0007669"/>
    <property type="project" value="UniProtKB-KW"/>
</dbReference>
<evidence type="ECO:0000256" key="9">
    <source>
        <dbReference type="ARBA" id="ARBA00023242"/>
    </source>
</evidence>
<proteinExistence type="inferred from homology"/>
<keyword evidence="6" id="KW-0862">Zinc</keyword>
<comment type="cofactor">
    <cofactor evidence="1">
        <name>Fe(2+)</name>
        <dbReference type="ChEBI" id="CHEBI:29033"/>
    </cofactor>
</comment>
<keyword evidence="9" id="KW-0539">Nucleus</keyword>
<dbReference type="FunFam" id="2.60.120.650:FF:000026">
    <property type="entry name" value="Transcription factor jumonji domain-containing protein"/>
    <property type="match status" value="1"/>
</dbReference>
<dbReference type="KEGG" id="mnt:21397315"/>
<evidence type="ECO:0000256" key="5">
    <source>
        <dbReference type="ARBA" id="ARBA00022771"/>
    </source>
</evidence>
<sequence>MEILVADQGRLKRFSKSDIEGASNVSMVGTKRKFSEISQPRNKKTITGDDKKNVDFSGAATVSSGKGCGKRNSRRACIASKREIDLDDEFLADEFEERELLFLFKLRQNRSRSRNSVGIVTEETPKDVAVEIYESRDTTCCTSPPPASPSSSVNCVGKDAVSDVESKAEDNLKCHQCMEASESVFSCIKCKEKSYCIECVKQWYPNIKVKEIEALCPFCRKNCNCNRCLHSAGIIETSKRKIDDSEKLQHLKYLISSLLPYLKQICEEQTKEVEIEANIQGISSSEIEIPQAVCYSDERVYCNHCATSIIDLHRSCPQCSYELCLSCCHDIRKGGLSDRGEVKFHYKNRGYDYMHGGDSSQVSCPLETSEYDTEPSTEWNANDDGSVMCPPKDIGGCNKCILELKRILPCQWISNLEVKARCLLGDDQTEQTDFRCKYVARTDPLRKAASRENTNDNYLYSPDSSDILTGGLSSFQKHWINGEPVIVRNVLEQATGLSWEPMVMWRALSENPEAETGSKFFEVKAIDCLAGCEVEINTRQFFEGYSEGRTYVNLWPEMLKLKDWPPSDKFDDFLPRHCDEFISALPFQEYTDPRIGILNLAVKLPLGVLKPDLGPKTYIAYGTQEELGRGDSVTKLHCDMSDAVNILTHTAEVGLSNLQRRSISRLKKLHKAQDEKEGIRTSSYLDEQTNDSEIHKVEDETDGDFLPGFLSKESEETGGALWDIFRREDVPKLEAYLRKHSKEFRHTYCSPVQRVDHPIHDQSFYLSSAHKKKLKEEYGVEPWTFEQRLGEAVFIPAGCPHQVRNLKSCTKVAVDFVSPENIHECLRLTEEFRQLPKNHRAREDKLEIKKMAIYAVDHALKDLEDLI</sequence>
<comment type="subcellular location">
    <subcellularLocation>
        <location evidence="2">Nucleus</location>
    </subcellularLocation>
</comment>
<keyword evidence="14" id="KW-0808">Transferase</keyword>
<evidence type="ECO:0000259" key="12">
    <source>
        <dbReference type="PROSITE" id="PS50089"/>
    </source>
</evidence>
<evidence type="ECO:0000256" key="10">
    <source>
        <dbReference type="ARBA" id="ARBA00060112"/>
    </source>
</evidence>
<dbReference type="OrthoDB" id="1667110at2759"/>
<name>W9R989_9ROSA</name>
<evidence type="ECO:0000256" key="1">
    <source>
        <dbReference type="ARBA" id="ARBA00001954"/>
    </source>
</evidence>
<comment type="similarity">
    <text evidence="3">Belongs to the JARID1 histone demethylase family.</text>
</comment>
<feature type="domain" description="RING-type" evidence="12">
    <location>
        <begin position="174"/>
        <end position="220"/>
    </location>
</feature>
<evidence type="ECO:0000256" key="4">
    <source>
        <dbReference type="ARBA" id="ARBA00022723"/>
    </source>
</evidence>
<dbReference type="SMART" id="SM00558">
    <property type="entry name" value="JmjC"/>
    <property type="match status" value="1"/>
</dbReference>
<dbReference type="GO" id="GO:0031490">
    <property type="term" value="F:chromatin DNA binding"/>
    <property type="evidence" value="ECO:0007669"/>
    <property type="project" value="TreeGrafter"/>
</dbReference>
<protein>
    <submittedName>
        <fullName evidence="14">Lysine-specific demethylase 3B</fullName>
    </submittedName>
</protein>
<evidence type="ECO:0000256" key="7">
    <source>
        <dbReference type="ARBA" id="ARBA00023002"/>
    </source>
</evidence>
<dbReference type="STRING" id="981085.W9R989"/>
<dbReference type="Pfam" id="PF02373">
    <property type="entry name" value="JmjC"/>
    <property type="match status" value="1"/>
</dbReference>
<evidence type="ECO:0000313" key="14">
    <source>
        <dbReference type="EMBL" id="EXB77039.1"/>
    </source>
</evidence>
<dbReference type="eggNOG" id="KOG1356">
    <property type="taxonomic scope" value="Eukaryota"/>
</dbReference>
<dbReference type="GO" id="GO:0008168">
    <property type="term" value="F:methyltransferase activity"/>
    <property type="evidence" value="ECO:0007669"/>
    <property type="project" value="UniProtKB-KW"/>
</dbReference>
<evidence type="ECO:0000256" key="3">
    <source>
        <dbReference type="ARBA" id="ARBA00006801"/>
    </source>
</evidence>